<dbReference type="Pfam" id="PF01171">
    <property type="entry name" value="ATP_bind_3"/>
    <property type="match status" value="1"/>
</dbReference>
<dbReference type="GO" id="GO:0005737">
    <property type="term" value="C:cytoplasm"/>
    <property type="evidence" value="ECO:0007669"/>
    <property type="project" value="UniProtKB-SubCell"/>
</dbReference>
<dbReference type="GO" id="GO:0032267">
    <property type="term" value="F:tRNA(Ile)-lysidine synthase activity"/>
    <property type="evidence" value="ECO:0007669"/>
    <property type="project" value="UniProtKB-EC"/>
</dbReference>
<dbReference type="InterPro" id="IPR011063">
    <property type="entry name" value="TilS/TtcA_N"/>
</dbReference>
<comment type="domain">
    <text evidence="6">The N-terminal region contains the highly conserved SGGXDS motif, predicted to be a P-loop motif involved in ATP binding.</text>
</comment>
<dbReference type="GO" id="GO:0005524">
    <property type="term" value="F:ATP binding"/>
    <property type="evidence" value="ECO:0007669"/>
    <property type="project" value="UniProtKB-UniRule"/>
</dbReference>
<keyword evidence="3 6" id="KW-0547">Nucleotide-binding</keyword>
<evidence type="ECO:0000256" key="3">
    <source>
        <dbReference type="ARBA" id="ARBA00022741"/>
    </source>
</evidence>
<gene>
    <name evidence="6" type="primary">tilS</name>
    <name evidence="8" type="ORF">DJ66_0633</name>
</gene>
<dbReference type="Gene3D" id="3.40.50.620">
    <property type="entry name" value="HUPs"/>
    <property type="match status" value="1"/>
</dbReference>
<dbReference type="RefSeq" id="WP_034441980.1">
    <property type="nucleotide sequence ID" value="NZ_JMTK01000002.1"/>
</dbReference>
<evidence type="ECO:0000313" key="9">
    <source>
        <dbReference type="Proteomes" id="UP000033731"/>
    </source>
</evidence>
<evidence type="ECO:0000259" key="7">
    <source>
        <dbReference type="Pfam" id="PF01171"/>
    </source>
</evidence>
<evidence type="ECO:0000256" key="5">
    <source>
        <dbReference type="ARBA" id="ARBA00048539"/>
    </source>
</evidence>
<evidence type="ECO:0000256" key="2">
    <source>
        <dbReference type="ARBA" id="ARBA00022694"/>
    </source>
</evidence>
<comment type="catalytic activity">
    <reaction evidence="5 6">
        <text>cytidine(34) in tRNA(Ile2) + L-lysine + ATP = lysidine(34) in tRNA(Ile2) + AMP + diphosphate + H(+)</text>
        <dbReference type="Rhea" id="RHEA:43744"/>
        <dbReference type="Rhea" id="RHEA-COMP:10625"/>
        <dbReference type="Rhea" id="RHEA-COMP:10670"/>
        <dbReference type="ChEBI" id="CHEBI:15378"/>
        <dbReference type="ChEBI" id="CHEBI:30616"/>
        <dbReference type="ChEBI" id="CHEBI:32551"/>
        <dbReference type="ChEBI" id="CHEBI:33019"/>
        <dbReference type="ChEBI" id="CHEBI:82748"/>
        <dbReference type="ChEBI" id="CHEBI:83665"/>
        <dbReference type="ChEBI" id="CHEBI:456215"/>
        <dbReference type="EC" id="6.3.4.19"/>
    </reaction>
</comment>
<feature type="domain" description="tRNA(Ile)-lysidine/2-thiocytidine synthase N-terminal" evidence="7">
    <location>
        <begin position="21"/>
        <end position="206"/>
    </location>
</feature>
<dbReference type="EC" id="6.3.4.19" evidence="6"/>
<dbReference type="Proteomes" id="UP000033731">
    <property type="component" value="Unassembled WGS sequence"/>
</dbReference>
<comment type="caution">
    <text evidence="8">The sequence shown here is derived from an EMBL/GenBank/DDBJ whole genome shotgun (WGS) entry which is preliminary data.</text>
</comment>
<evidence type="ECO:0000256" key="4">
    <source>
        <dbReference type="ARBA" id="ARBA00022840"/>
    </source>
</evidence>
<proteinExistence type="inferred from homology"/>
<dbReference type="AlphaFoldDB" id="A0A095A098"/>
<keyword evidence="2 6" id="KW-0819">tRNA processing</keyword>
<dbReference type="PANTHER" id="PTHR43033">
    <property type="entry name" value="TRNA(ILE)-LYSIDINE SYNTHASE-RELATED"/>
    <property type="match status" value="1"/>
</dbReference>
<accession>A0A095A098</accession>
<dbReference type="InterPro" id="IPR012094">
    <property type="entry name" value="tRNA_Ile_lys_synt"/>
</dbReference>
<evidence type="ECO:0000256" key="1">
    <source>
        <dbReference type="ARBA" id="ARBA00022598"/>
    </source>
</evidence>
<evidence type="ECO:0000256" key="6">
    <source>
        <dbReference type="HAMAP-Rule" id="MF_01161"/>
    </source>
</evidence>
<dbReference type="PATRIC" id="fig|556287.8.peg.618"/>
<dbReference type="EMBL" id="JMTK01000002">
    <property type="protein sequence ID" value="KJZ81904.1"/>
    <property type="molecule type" value="Genomic_DNA"/>
</dbReference>
<dbReference type="InterPro" id="IPR012795">
    <property type="entry name" value="tRNA_Ile_lys_synt_N"/>
</dbReference>
<comment type="subcellular location">
    <subcellularLocation>
        <location evidence="6">Cytoplasm</location>
    </subcellularLocation>
</comment>
<protein>
    <recommendedName>
        <fullName evidence="6">tRNA(Ile)-lysidine synthase</fullName>
        <ecNumber evidence="6">6.3.4.19</ecNumber>
    </recommendedName>
    <alternativeName>
        <fullName evidence="6">tRNA(Ile)-2-lysyl-cytidine synthase</fullName>
    </alternativeName>
    <alternativeName>
        <fullName evidence="6">tRNA(Ile)-lysidine synthetase</fullName>
    </alternativeName>
</protein>
<name>A0A095A098_9HYPH</name>
<dbReference type="GO" id="GO:0006400">
    <property type="term" value="P:tRNA modification"/>
    <property type="evidence" value="ECO:0007669"/>
    <property type="project" value="UniProtKB-UniRule"/>
</dbReference>
<dbReference type="SUPFAM" id="SSF52402">
    <property type="entry name" value="Adenine nucleotide alpha hydrolases-like"/>
    <property type="match status" value="1"/>
</dbReference>
<dbReference type="InterPro" id="IPR014729">
    <property type="entry name" value="Rossmann-like_a/b/a_fold"/>
</dbReference>
<sequence length="448" mass="50859">MFLSPVESVKSFVRSLVCPAHILVAVSGGSDSIGLLIALHSVLSDNSFRAIKFSAISVDHGIRDEAKDEVKYVFDICSRLGIPHAVVVWKDQKPKTGLMAAARKARYALIFDYAMKIGATLVVTAHTFDDQLETVYMRSQRDYAEKGMGLSGISETVLYDMRLWIARPFLCCRREDIRSFLLQRNIGWCEDPSNADDRFERVRVRRLIQDIDPHKMYRKIEKFRNLRIAVNNNVATLIPQYLKVHWQSVIALSEDVLNIDLILLSYLLKVSIAICGGKTSFPGYRSMERVIAYLKNQKKGCISIGRVVIDRRVNFLWITRAVRDLPTVKLHLKETAVWDGRYRFTNSSNESIRIGAKVYNKEMGFSSGMPSIVAQRAFSSLPSEEGGEPVIAPFSRFITIFDLPVAHAISISFDTVFIPQSPFCYEKKNIFIDFIELLLLSSRFGLDH</sequence>
<reference evidence="8 9" key="1">
    <citation type="journal article" date="2015" name="Phytopathology">
        <title>Genomes of Candidatus Liberibacter solanacearum haplotype A from New Zealand and the USA suggest significant genome plasticity in the species.</title>
        <authorList>
            <person name="Thompson S.M."/>
            <person name="Johnson C.P."/>
            <person name="Lu A.Y."/>
            <person name="Frampton R.A."/>
            <person name="Sullivan K.L."/>
            <person name="Fiers M.W."/>
            <person name="Crowhurst R.N."/>
            <person name="Pitman A.R."/>
            <person name="Scott I."/>
            <person name="Gudmestad N.C."/>
            <person name="Smith G.R."/>
        </authorList>
    </citation>
    <scope>NUCLEOTIDE SEQUENCE [LARGE SCALE GENOMIC DNA]</scope>
    <source>
        <strain evidence="8 9">LsoNZ1</strain>
    </source>
</reference>
<keyword evidence="4 6" id="KW-0067">ATP-binding</keyword>
<comment type="similarity">
    <text evidence="6">Belongs to the tRNA(Ile)-lysidine synthase family.</text>
</comment>
<keyword evidence="1 6" id="KW-0436">Ligase</keyword>
<dbReference type="NCBIfam" id="TIGR02432">
    <property type="entry name" value="lysidine_TilS_N"/>
    <property type="match status" value="1"/>
</dbReference>
<comment type="function">
    <text evidence="6">Ligates lysine onto the cytidine present at position 34 of the AUA codon-specific tRNA(Ile) that contains the anticodon CAU, in an ATP-dependent manner. Cytidine is converted to lysidine, thus changing the amino acid specificity of the tRNA from methionine to isoleucine.</text>
</comment>
<feature type="binding site" evidence="6">
    <location>
        <begin position="27"/>
        <end position="32"/>
    </location>
    <ligand>
        <name>ATP</name>
        <dbReference type="ChEBI" id="CHEBI:30616"/>
    </ligand>
</feature>
<keyword evidence="9" id="KW-1185">Reference proteome</keyword>
<evidence type="ECO:0000313" key="8">
    <source>
        <dbReference type="EMBL" id="KJZ81904.1"/>
    </source>
</evidence>
<dbReference type="HAMAP" id="MF_01161">
    <property type="entry name" value="tRNA_Ile_lys_synt"/>
    <property type="match status" value="1"/>
</dbReference>
<dbReference type="CDD" id="cd01992">
    <property type="entry name" value="TilS_N"/>
    <property type="match status" value="1"/>
</dbReference>
<dbReference type="PANTHER" id="PTHR43033:SF1">
    <property type="entry name" value="TRNA(ILE)-LYSIDINE SYNTHASE-RELATED"/>
    <property type="match status" value="1"/>
</dbReference>
<keyword evidence="6" id="KW-0963">Cytoplasm</keyword>
<organism evidence="8 9">
    <name type="scientific">Candidatus Liberibacter solanacearum</name>
    <dbReference type="NCBI Taxonomy" id="556287"/>
    <lineage>
        <taxon>Bacteria</taxon>
        <taxon>Pseudomonadati</taxon>
        <taxon>Pseudomonadota</taxon>
        <taxon>Alphaproteobacteria</taxon>
        <taxon>Hyphomicrobiales</taxon>
        <taxon>Rhizobiaceae</taxon>
        <taxon>Liberibacter</taxon>
    </lineage>
</organism>